<evidence type="ECO:0000256" key="1">
    <source>
        <dbReference type="SAM" id="MobiDB-lite"/>
    </source>
</evidence>
<organism evidence="2 3">
    <name type="scientific">Streptodolium elevatio</name>
    <dbReference type="NCBI Taxonomy" id="3157996"/>
    <lineage>
        <taxon>Bacteria</taxon>
        <taxon>Bacillati</taxon>
        <taxon>Actinomycetota</taxon>
        <taxon>Actinomycetes</taxon>
        <taxon>Kitasatosporales</taxon>
        <taxon>Streptomycetaceae</taxon>
        <taxon>Streptodolium</taxon>
    </lineage>
</organism>
<feature type="compositionally biased region" description="Gly residues" evidence="1">
    <location>
        <begin position="161"/>
        <end position="188"/>
    </location>
</feature>
<dbReference type="Pfam" id="PF13432">
    <property type="entry name" value="TPR_16"/>
    <property type="match status" value="1"/>
</dbReference>
<dbReference type="SUPFAM" id="SSF48452">
    <property type="entry name" value="TPR-like"/>
    <property type="match status" value="1"/>
</dbReference>
<dbReference type="Gene3D" id="1.25.40.10">
    <property type="entry name" value="Tetratricopeptide repeat domain"/>
    <property type="match status" value="1"/>
</dbReference>
<dbReference type="RefSeq" id="WP_358360704.1">
    <property type="nucleotide sequence ID" value="NZ_JBEZFP010000107.1"/>
</dbReference>
<dbReference type="InterPro" id="IPR011990">
    <property type="entry name" value="TPR-like_helical_dom_sf"/>
</dbReference>
<dbReference type="EMBL" id="JBEZFP010000107">
    <property type="protein sequence ID" value="MEU8137991.1"/>
    <property type="molecule type" value="Genomic_DNA"/>
</dbReference>
<evidence type="ECO:0000313" key="2">
    <source>
        <dbReference type="EMBL" id="MEU8137991.1"/>
    </source>
</evidence>
<evidence type="ECO:0000313" key="3">
    <source>
        <dbReference type="Proteomes" id="UP001551482"/>
    </source>
</evidence>
<feature type="compositionally biased region" description="Gly residues" evidence="1">
    <location>
        <begin position="1"/>
        <end position="17"/>
    </location>
</feature>
<gene>
    <name evidence="2" type="ORF">AB0C36_31345</name>
</gene>
<comment type="caution">
    <text evidence="2">The sequence shown here is derived from an EMBL/GenBank/DDBJ whole genome shotgun (WGS) entry which is preliminary data.</text>
</comment>
<name>A0ABV3DQM6_9ACTN</name>
<keyword evidence="3" id="KW-1185">Reference proteome</keyword>
<feature type="region of interest" description="Disordered" evidence="1">
    <location>
        <begin position="148"/>
        <end position="188"/>
    </location>
</feature>
<accession>A0ABV3DQM6</accession>
<proteinExistence type="predicted"/>
<reference evidence="2 3" key="1">
    <citation type="submission" date="2024-06" db="EMBL/GenBank/DDBJ databases">
        <title>The Natural Products Discovery Center: Release of the First 8490 Sequenced Strains for Exploring Actinobacteria Biosynthetic Diversity.</title>
        <authorList>
            <person name="Kalkreuter E."/>
            <person name="Kautsar S.A."/>
            <person name="Yang D."/>
            <person name="Bader C.D."/>
            <person name="Teijaro C.N."/>
            <person name="Fluegel L."/>
            <person name="Davis C.M."/>
            <person name="Simpson J.R."/>
            <person name="Lauterbach L."/>
            <person name="Steele A.D."/>
            <person name="Gui C."/>
            <person name="Meng S."/>
            <person name="Li G."/>
            <person name="Viehrig K."/>
            <person name="Ye F."/>
            <person name="Su P."/>
            <person name="Kiefer A.F."/>
            <person name="Nichols A."/>
            <person name="Cepeda A.J."/>
            <person name="Yan W."/>
            <person name="Fan B."/>
            <person name="Jiang Y."/>
            <person name="Adhikari A."/>
            <person name="Zheng C.-J."/>
            <person name="Schuster L."/>
            <person name="Cowan T.M."/>
            <person name="Smanski M.J."/>
            <person name="Chevrette M.G."/>
            <person name="De Carvalho L.P.S."/>
            <person name="Shen B."/>
        </authorList>
    </citation>
    <scope>NUCLEOTIDE SEQUENCE [LARGE SCALE GENOMIC DNA]</scope>
    <source>
        <strain evidence="2 3">NPDC048946</strain>
    </source>
</reference>
<sequence length="188" mass="19069">MTGGPQEQFGGGAGESRGGPDSPSGGGAPQGDVYDWYRRGLDLLDSGHPAAAAQLLARAAGVAPESRSVREALARALFDAGRHAEALREFRVVAESDPADDYAQFGWGLSAARVGDFETAVEHLALAVAMRPGTKHYRVALTQARATLRAREGEGARKRGGSPGKDGMGGAGGVGGVGDVGDAGGRSA</sequence>
<feature type="region of interest" description="Disordered" evidence="1">
    <location>
        <begin position="1"/>
        <end position="33"/>
    </location>
</feature>
<dbReference type="Proteomes" id="UP001551482">
    <property type="component" value="Unassembled WGS sequence"/>
</dbReference>
<protein>
    <submittedName>
        <fullName evidence="2">Tetratricopeptide repeat protein</fullName>
    </submittedName>
</protein>